<dbReference type="AlphaFoldDB" id="A0AA40BWR8"/>
<proteinExistence type="predicted"/>
<dbReference type="Proteomes" id="UP001175000">
    <property type="component" value="Unassembled WGS sequence"/>
</dbReference>
<gene>
    <name evidence="1" type="ORF">B0T14DRAFT_523175</name>
</gene>
<name>A0AA40BWR8_9PEZI</name>
<accession>A0AA40BWR8</accession>
<evidence type="ECO:0000313" key="1">
    <source>
        <dbReference type="EMBL" id="KAK0616460.1"/>
    </source>
</evidence>
<evidence type="ECO:0000313" key="2">
    <source>
        <dbReference type="Proteomes" id="UP001175000"/>
    </source>
</evidence>
<organism evidence="1 2">
    <name type="scientific">Immersiella caudata</name>
    <dbReference type="NCBI Taxonomy" id="314043"/>
    <lineage>
        <taxon>Eukaryota</taxon>
        <taxon>Fungi</taxon>
        <taxon>Dikarya</taxon>
        <taxon>Ascomycota</taxon>
        <taxon>Pezizomycotina</taxon>
        <taxon>Sordariomycetes</taxon>
        <taxon>Sordariomycetidae</taxon>
        <taxon>Sordariales</taxon>
        <taxon>Lasiosphaeriaceae</taxon>
        <taxon>Immersiella</taxon>
    </lineage>
</organism>
<sequence length="123" mass="13814">MVPPRQARVDCFPLRVGLVWPTFGLAQPLHDIPGFYAGWNGYIGGRVGEFGLRELVWKSREEEDPEDTRCEHRSRGIAVGDNKDAEMGARDLFRGSGRSGLQIPITSTHRIAFRSNPKTFMAK</sequence>
<comment type="caution">
    <text evidence="1">The sequence shown here is derived from an EMBL/GenBank/DDBJ whole genome shotgun (WGS) entry which is preliminary data.</text>
</comment>
<reference evidence="1" key="1">
    <citation type="submission" date="2023-06" db="EMBL/GenBank/DDBJ databases">
        <title>Genome-scale phylogeny and comparative genomics of the fungal order Sordariales.</title>
        <authorList>
            <consortium name="Lawrence Berkeley National Laboratory"/>
            <person name="Hensen N."/>
            <person name="Bonometti L."/>
            <person name="Westerberg I."/>
            <person name="Brannstrom I.O."/>
            <person name="Guillou S."/>
            <person name="Cros-Aarteil S."/>
            <person name="Calhoun S."/>
            <person name="Haridas S."/>
            <person name="Kuo A."/>
            <person name="Mondo S."/>
            <person name="Pangilinan J."/>
            <person name="Riley R."/>
            <person name="Labutti K."/>
            <person name="Andreopoulos B."/>
            <person name="Lipzen A."/>
            <person name="Chen C."/>
            <person name="Yanf M."/>
            <person name="Daum C."/>
            <person name="Ng V."/>
            <person name="Clum A."/>
            <person name="Steindorff A."/>
            <person name="Ohm R."/>
            <person name="Martin F."/>
            <person name="Silar P."/>
            <person name="Natvig D."/>
            <person name="Lalanne C."/>
            <person name="Gautier V."/>
            <person name="Ament-Velasquez S.L."/>
            <person name="Kruys A."/>
            <person name="Hutchinson M.I."/>
            <person name="Powell A.J."/>
            <person name="Barry K."/>
            <person name="Miller A.N."/>
            <person name="Grigoriev I.V."/>
            <person name="Debuchy R."/>
            <person name="Gladieux P."/>
            <person name="Thoren M.H."/>
            <person name="Johannesson H."/>
        </authorList>
    </citation>
    <scope>NUCLEOTIDE SEQUENCE</scope>
    <source>
        <strain evidence="1">CBS 606.72</strain>
    </source>
</reference>
<keyword evidence="2" id="KW-1185">Reference proteome</keyword>
<protein>
    <submittedName>
        <fullName evidence="1">Uncharacterized protein</fullName>
    </submittedName>
</protein>
<dbReference type="EMBL" id="JAULSU010000005">
    <property type="protein sequence ID" value="KAK0616460.1"/>
    <property type="molecule type" value="Genomic_DNA"/>
</dbReference>